<reference evidence="1" key="1">
    <citation type="submission" date="2020-04" db="EMBL/GenBank/DDBJ databases">
        <authorList>
            <person name="Alioto T."/>
            <person name="Alioto T."/>
            <person name="Gomez Garrido J."/>
        </authorList>
    </citation>
    <scope>NUCLEOTIDE SEQUENCE</scope>
    <source>
        <strain evidence="1">A484AB</strain>
    </source>
</reference>
<dbReference type="EMBL" id="CACRXK020010197">
    <property type="protein sequence ID" value="CAB4018854.1"/>
    <property type="molecule type" value="Genomic_DNA"/>
</dbReference>
<sequence>VSSIVGGFRRRTCTGQCQWELKIESNELFELAKKCFGEAAKEATPAFHYAVRNQYASQFASGMLEHLDRPAVAATDCLQYHYQRELHDMTAMKVIFSVHVGAGIKL</sequence>
<name>A0A7D9J1G1_PARCT</name>
<protein>
    <submittedName>
        <fullName evidence="1">Uncharacterized protein</fullName>
    </submittedName>
</protein>
<feature type="non-terminal residue" evidence="1">
    <location>
        <position position="1"/>
    </location>
</feature>
<proteinExistence type="predicted"/>
<keyword evidence="2" id="KW-1185">Reference proteome</keyword>
<gene>
    <name evidence="1" type="ORF">PACLA_8A001884</name>
</gene>
<dbReference type="Proteomes" id="UP001152795">
    <property type="component" value="Unassembled WGS sequence"/>
</dbReference>
<organism evidence="1 2">
    <name type="scientific">Paramuricea clavata</name>
    <name type="common">Red gorgonian</name>
    <name type="synonym">Violescent sea-whip</name>
    <dbReference type="NCBI Taxonomy" id="317549"/>
    <lineage>
        <taxon>Eukaryota</taxon>
        <taxon>Metazoa</taxon>
        <taxon>Cnidaria</taxon>
        <taxon>Anthozoa</taxon>
        <taxon>Octocorallia</taxon>
        <taxon>Malacalcyonacea</taxon>
        <taxon>Plexauridae</taxon>
        <taxon>Paramuricea</taxon>
    </lineage>
</organism>
<accession>A0A7D9J1G1</accession>
<dbReference type="AlphaFoldDB" id="A0A7D9J1G1"/>
<evidence type="ECO:0000313" key="2">
    <source>
        <dbReference type="Proteomes" id="UP001152795"/>
    </source>
</evidence>
<evidence type="ECO:0000313" key="1">
    <source>
        <dbReference type="EMBL" id="CAB4018854.1"/>
    </source>
</evidence>
<comment type="caution">
    <text evidence="1">The sequence shown here is derived from an EMBL/GenBank/DDBJ whole genome shotgun (WGS) entry which is preliminary data.</text>
</comment>